<dbReference type="EMBL" id="OOIL02004257">
    <property type="protein sequence ID" value="VFQ90877.1"/>
    <property type="molecule type" value="Genomic_DNA"/>
</dbReference>
<name>A0A484MQV0_9ASTE</name>
<reference evidence="1 2" key="1">
    <citation type="submission" date="2018-04" db="EMBL/GenBank/DDBJ databases">
        <authorList>
            <person name="Vogel A."/>
        </authorList>
    </citation>
    <scope>NUCLEOTIDE SEQUENCE [LARGE SCALE GENOMIC DNA]</scope>
</reference>
<accession>A0A484MQV0</accession>
<organism evidence="1 2">
    <name type="scientific">Cuscuta campestris</name>
    <dbReference type="NCBI Taxonomy" id="132261"/>
    <lineage>
        <taxon>Eukaryota</taxon>
        <taxon>Viridiplantae</taxon>
        <taxon>Streptophyta</taxon>
        <taxon>Embryophyta</taxon>
        <taxon>Tracheophyta</taxon>
        <taxon>Spermatophyta</taxon>
        <taxon>Magnoliopsida</taxon>
        <taxon>eudicotyledons</taxon>
        <taxon>Gunneridae</taxon>
        <taxon>Pentapetalae</taxon>
        <taxon>asterids</taxon>
        <taxon>lamiids</taxon>
        <taxon>Solanales</taxon>
        <taxon>Convolvulaceae</taxon>
        <taxon>Cuscuteae</taxon>
        <taxon>Cuscuta</taxon>
        <taxon>Cuscuta subgen. Grammica</taxon>
        <taxon>Cuscuta sect. Cleistogrammica</taxon>
    </lineage>
</organism>
<evidence type="ECO:0000313" key="2">
    <source>
        <dbReference type="Proteomes" id="UP000595140"/>
    </source>
</evidence>
<keyword evidence="2" id="KW-1185">Reference proteome</keyword>
<dbReference type="AlphaFoldDB" id="A0A484MQV0"/>
<protein>
    <submittedName>
        <fullName evidence="1">Uncharacterized protein</fullName>
    </submittedName>
</protein>
<evidence type="ECO:0000313" key="1">
    <source>
        <dbReference type="EMBL" id="VFQ90877.1"/>
    </source>
</evidence>
<proteinExistence type="predicted"/>
<dbReference type="Proteomes" id="UP000595140">
    <property type="component" value="Unassembled WGS sequence"/>
</dbReference>
<sequence length="71" mass="7763">MNFHGAKALEALSAHRLWMADCPRTHSRPAKPLSAFAGVTNSEEVVPSTCFSSSQELQDSLSSKSLETEFH</sequence>
<gene>
    <name evidence="1" type="ORF">CCAM_LOCUS32653</name>
</gene>